<dbReference type="STRING" id="576137.A0A1L7WIJ7"/>
<accession>A0A1L7WIJ7</accession>
<evidence type="ECO:0000313" key="4">
    <source>
        <dbReference type="Proteomes" id="UP000184330"/>
    </source>
</evidence>
<name>A0A1L7WIJ7_9HELO</name>
<evidence type="ECO:0000313" key="3">
    <source>
        <dbReference type="EMBL" id="CZR52604.1"/>
    </source>
</evidence>
<keyword evidence="1" id="KW-0040">ANK repeat</keyword>
<dbReference type="SUPFAM" id="SSF48403">
    <property type="entry name" value="Ankyrin repeat"/>
    <property type="match status" value="1"/>
</dbReference>
<feature type="repeat" description="ANK" evidence="1">
    <location>
        <begin position="559"/>
        <end position="591"/>
    </location>
</feature>
<dbReference type="InterPro" id="IPR002110">
    <property type="entry name" value="Ankyrin_rpt"/>
</dbReference>
<dbReference type="SMART" id="SM00248">
    <property type="entry name" value="ANK"/>
    <property type="match status" value="2"/>
</dbReference>
<dbReference type="OrthoDB" id="194358at2759"/>
<dbReference type="PANTHER" id="PTHR24118:SF99">
    <property type="entry name" value="POTE ANKYRIN DOMAIN FAMILY MEMBER 3C-RELATED"/>
    <property type="match status" value="1"/>
</dbReference>
<feature type="repeat" description="ANK" evidence="1">
    <location>
        <begin position="333"/>
        <end position="367"/>
    </location>
</feature>
<feature type="region of interest" description="Disordered" evidence="2">
    <location>
        <begin position="169"/>
        <end position="191"/>
    </location>
</feature>
<dbReference type="EMBL" id="FJOG01000003">
    <property type="protein sequence ID" value="CZR52604.1"/>
    <property type="molecule type" value="Genomic_DNA"/>
</dbReference>
<feature type="compositionally biased region" description="Basic and acidic residues" evidence="2">
    <location>
        <begin position="174"/>
        <end position="190"/>
    </location>
</feature>
<protein>
    <submittedName>
        <fullName evidence="3">Uncharacterized protein</fullName>
    </submittedName>
</protein>
<feature type="region of interest" description="Disordered" evidence="2">
    <location>
        <begin position="64"/>
        <end position="104"/>
    </location>
</feature>
<keyword evidence="4" id="KW-1185">Reference proteome</keyword>
<feature type="compositionally biased region" description="Basic and acidic residues" evidence="2">
    <location>
        <begin position="72"/>
        <end position="91"/>
    </location>
</feature>
<sequence length="669" mass="74473">MNTNKGGRPRNAWTSSRRRKLVRLYTLTTLNINEIVSVLKAHGFNPGSRDVQKKLRELFPSDYTKSYKSYRPPKDRPKTSRLERLRTKHTGDTASSGPVIPCRVQNENTSTTDRLYDPAIFEGPLSAFRGHSAPNAVCAPRILIDGTGSEPESQIMVPSLLLIDGSSITTQPGPEHKDRETSIHGGDRSVARQSLPQSVISTESLAQCLRRSSSILHHVHSVLRFSSTNSWRSSLSFCSMLTSPEVSSSTINFLSENEESVWQELIGETLLNTQFSRRPLYDGFTFQRRHCCGYSHLEPDFVALRCTVCGRHRSHVLAYQGRNTTQTNVRDYFGNTPLHFAAASPNPLCDTLAHLIEHGADVRSLNTSGETFVHTLFTFMDLGALPEWISFLYYLDGLGFPFSARDFHGRTTLHTLVDRQMPKKLTPELLRALLEVVKISKPKLDAVDNLGATISNHLYASRSADLRLTAIAESLTPKGSSTTLVTTFIGSFLKCQHDFARWIKWIAETDTYSWIDSAGDTPLHALTKTIRIDEDASVIGDMIAKLSDAGTSIHMRDRNGETALTVAARRGLRPAVTILVQMGASVHCRDYLGVSILLRARRHLRYAKLQGNDKAYAMILSCMTWLIDMGAVKHPIGLQEWTTPSSPMARDPGLAWNAKITDKLTGILL</sequence>
<dbReference type="PROSITE" id="PS50088">
    <property type="entry name" value="ANK_REPEAT"/>
    <property type="match status" value="2"/>
</dbReference>
<dbReference type="InterPro" id="IPR036770">
    <property type="entry name" value="Ankyrin_rpt-contain_sf"/>
</dbReference>
<proteinExistence type="predicted"/>
<dbReference type="Gene3D" id="1.25.40.20">
    <property type="entry name" value="Ankyrin repeat-containing domain"/>
    <property type="match status" value="2"/>
</dbReference>
<reference evidence="3 4" key="1">
    <citation type="submission" date="2016-03" db="EMBL/GenBank/DDBJ databases">
        <authorList>
            <person name="Ploux O."/>
        </authorList>
    </citation>
    <scope>NUCLEOTIDE SEQUENCE [LARGE SCALE GENOMIC DNA]</scope>
    <source>
        <strain evidence="3 4">UAMH 11012</strain>
    </source>
</reference>
<dbReference type="PROSITE" id="PS50297">
    <property type="entry name" value="ANK_REP_REGION"/>
    <property type="match status" value="2"/>
</dbReference>
<gene>
    <name evidence="3" type="ORF">PAC_02481</name>
</gene>
<dbReference type="Pfam" id="PF00023">
    <property type="entry name" value="Ank"/>
    <property type="match status" value="2"/>
</dbReference>
<organism evidence="3 4">
    <name type="scientific">Phialocephala subalpina</name>
    <dbReference type="NCBI Taxonomy" id="576137"/>
    <lineage>
        <taxon>Eukaryota</taxon>
        <taxon>Fungi</taxon>
        <taxon>Dikarya</taxon>
        <taxon>Ascomycota</taxon>
        <taxon>Pezizomycotina</taxon>
        <taxon>Leotiomycetes</taxon>
        <taxon>Helotiales</taxon>
        <taxon>Mollisiaceae</taxon>
        <taxon>Phialocephala</taxon>
        <taxon>Phialocephala fortinii species complex</taxon>
    </lineage>
</organism>
<evidence type="ECO:0000256" key="1">
    <source>
        <dbReference type="PROSITE-ProRule" id="PRU00023"/>
    </source>
</evidence>
<evidence type="ECO:0000256" key="2">
    <source>
        <dbReference type="SAM" id="MobiDB-lite"/>
    </source>
</evidence>
<dbReference type="Proteomes" id="UP000184330">
    <property type="component" value="Unassembled WGS sequence"/>
</dbReference>
<dbReference type="AlphaFoldDB" id="A0A1L7WIJ7"/>
<dbReference type="PANTHER" id="PTHR24118">
    <property type="entry name" value="POTE ANKYRIN DOMAIN"/>
    <property type="match status" value="1"/>
</dbReference>